<organism evidence="1">
    <name type="scientific">Eucalyptus grandis</name>
    <name type="common">Flooded gum</name>
    <dbReference type="NCBI Taxonomy" id="71139"/>
    <lineage>
        <taxon>Eukaryota</taxon>
        <taxon>Viridiplantae</taxon>
        <taxon>Streptophyta</taxon>
        <taxon>Embryophyta</taxon>
        <taxon>Tracheophyta</taxon>
        <taxon>Spermatophyta</taxon>
        <taxon>Magnoliopsida</taxon>
        <taxon>eudicotyledons</taxon>
        <taxon>Gunneridae</taxon>
        <taxon>Pentapetalae</taxon>
        <taxon>rosids</taxon>
        <taxon>malvids</taxon>
        <taxon>Myrtales</taxon>
        <taxon>Myrtaceae</taxon>
        <taxon>Myrtoideae</taxon>
        <taxon>Eucalypteae</taxon>
        <taxon>Eucalyptus</taxon>
    </lineage>
</organism>
<dbReference type="EMBL" id="KK198757">
    <property type="protein sequence ID" value="KCW74514.1"/>
    <property type="molecule type" value="Genomic_DNA"/>
</dbReference>
<dbReference type="InParanoid" id="A0A059C8G6"/>
<dbReference type="AlphaFoldDB" id="A0A059C8G6"/>
<gene>
    <name evidence="1" type="ORF">EUGRSUZ_E03229</name>
</gene>
<accession>A0A059C8G6</accession>
<name>A0A059C8G6_EUCGR</name>
<reference evidence="1" key="1">
    <citation type="submission" date="2013-07" db="EMBL/GenBank/DDBJ databases">
        <title>The genome of Eucalyptus grandis.</title>
        <authorList>
            <person name="Schmutz J."/>
            <person name="Hayes R."/>
            <person name="Myburg A."/>
            <person name="Tuskan G."/>
            <person name="Grattapaglia D."/>
            <person name="Rokhsar D.S."/>
        </authorList>
    </citation>
    <scope>NUCLEOTIDE SEQUENCE</scope>
    <source>
        <tissue evidence="1">Leaf extractions</tissue>
    </source>
</reference>
<protein>
    <submittedName>
        <fullName evidence="1">Uncharacterized protein</fullName>
    </submittedName>
</protein>
<sequence length="74" mass="9123">MLHLILYTVSHQNCLDHRRNNLITLDLKFYELLHFIKCLIIECMLDKILRIICAIFQKYYYTQFTYLQILLRIN</sequence>
<proteinExistence type="predicted"/>
<dbReference type="Gramene" id="KCW74514">
    <property type="protein sequence ID" value="KCW74514"/>
    <property type="gene ID" value="EUGRSUZ_E03229"/>
</dbReference>
<evidence type="ECO:0000313" key="1">
    <source>
        <dbReference type="EMBL" id="KCW74514.1"/>
    </source>
</evidence>